<name>A0AAD6XS58_9AGAR</name>
<dbReference type="Proteomes" id="UP001222325">
    <property type="component" value="Unassembled WGS sequence"/>
</dbReference>
<keyword evidence="3" id="KW-1185">Reference proteome</keyword>
<feature type="compositionally biased region" description="Low complexity" evidence="1">
    <location>
        <begin position="150"/>
        <end position="162"/>
    </location>
</feature>
<accession>A0AAD6XS58</accession>
<evidence type="ECO:0000313" key="3">
    <source>
        <dbReference type="Proteomes" id="UP001222325"/>
    </source>
</evidence>
<reference evidence="2" key="1">
    <citation type="submission" date="2023-03" db="EMBL/GenBank/DDBJ databases">
        <title>Massive genome expansion in bonnet fungi (Mycena s.s.) driven by repeated elements and novel gene families across ecological guilds.</title>
        <authorList>
            <consortium name="Lawrence Berkeley National Laboratory"/>
            <person name="Harder C.B."/>
            <person name="Miyauchi S."/>
            <person name="Viragh M."/>
            <person name="Kuo A."/>
            <person name="Thoen E."/>
            <person name="Andreopoulos B."/>
            <person name="Lu D."/>
            <person name="Skrede I."/>
            <person name="Drula E."/>
            <person name="Henrissat B."/>
            <person name="Morin E."/>
            <person name="Kohler A."/>
            <person name="Barry K."/>
            <person name="LaButti K."/>
            <person name="Morin E."/>
            <person name="Salamov A."/>
            <person name="Lipzen A."/>
            <person name="Mereny Z."/>
            <person name="Hegedus B."/>
            <person name="Baldrian P."/>
            <person name="Stursova M."/>
            <person name="Weitz H."/>
            <person name="Taylor A."/>
            <person name="Grigoriev I.V."/>
            <person name="Nagy L.G."/>
            <person name="Martin F."/>
            <person name="Kauserud H."/>
        </authorList>
    </citation>
    <scope>NUCLEOTIDE SEQUENCE</scope>
    <source>
        <strain evidence="2">CBHHK173m</strain>
    </source>
</reference>
<feature type="compositionally biased region" description="Basic residues" evidence="1">
    <location>
        <begin position="137"/>
        <end position="149"/>
    </location>
</feature>
<dbReference type="AlphaFoldDB" id="A0AAD6XS58"/>
<dbReference type="EMBL" id="JARJCN010000007">
    <property type="protein sequence ID" value="KAJ7099458.1"/>
    <property type="molecule type" value="Genomic_DNA"/>
</dbReference>
<comment type="caution">
    <text evidence="2">The sequence shown here is derived from an EMBL/GenBank/DDBJ whole genome shotgun (WGS) entry which is preliminary data.</text>
</comment>
<gene>
    <name evidence="2" type="ORF">B0H15DRAFT_547541</name>
</gene>
<feature type="region of interest" description="Disordered" evidence="1">
    <location>
        <begin position="1"/>
        <end position="66"/>
    </location>
</feature>
<feature type="region of interest" description="Disordered" evidence="1">
    <location>
        <begin position="196"/>
        <end position="221"/>
    </location>
</feature>
<evidence type="ECO:0000313" key="2">
    <source>
        <dbReference type="EMBL" id="KAJ7099458.1"/>
    </source>
</evidence>
<organism evidence="2 3">
    <name type="scientific">Mycena belliarum</name>
    <dbReference type="NCBI Taxonomy" id="1033014"/>
    <lineage>
        <taxon>Eukaryota</taxon>
        <taxon>Fungi</taxon>
        <taxon>Dikarya</taxon>
        <taxon>Basidiomycota</taxon>
        <taxon>Agaricomycotina</taxon>
        <taxon>Agaricomycetes</taxon>
        <taxon>Agaricomycetidae</taxon>
        <taxon>Agaricales</taxon>
        <taxon>Marasmiineae</taxon>
        <taxon>Mycenaceae</taxon>
        <taxon>Mycena</taxon>
    </lineage>
</organism>
<sequence>MCLQIVSTTRSGGVPRRGYTAEDANAEDDPEAQCGNMASHAPVPHAHVDGQPARWATSLRSPSPVRGTQSRLAALTLDYLQPADLPVFVHLTAQGRRAPFGCILSRRRRGPRRPSRARSFADVAAAAFEAGRRYGRRETRRRCTTRGRRSSSPAPAASAPTASVAAAARARRSIAASPYCFPAARVARAANCAELRARPHRPVPPAASAPAALQRRRRPLL</sequence>
<feature type="region of interest" description="Disordered" evidence="1">
    <location>
        <begin position="137"/>
        <end position="162"/>
    </location>
</feature>
<protein>
    <submittedName>
        <fullName evidence="2">Uncharacterized protein</fullName>
    </submittedName>
</protein>
<evidence type="ECO:0000256" key="1">
    <source>
        <dbReference type="SAM" id="MobiDB-lite"/>
    </source>
</evidence>
<feature type="compositionally biased region" description="Polar residues" evidence="1">
    <location>
        <begin position="1"/>
        <end position="11"/>
    </location>
</feature>
<proteinExistence type="predicted"/>